<reference evidence="4 5" key="1">
    <citation type="journal article" date="2014" name="PLoS Genet.">
        <title>Phylogenetically driven sequencing of extremely halophilic archaea reveals strategies for static and dynamic osmo-response.</title>
        <authorList>
            <person name="Becker E.A."/>
            <person name="Seitzer P.M."/>
            <person name="Tritt A."/>
            <person name="Larsen D."/>
            <person name="Krusor M."/>
            <person name="Yao A.I."/>
            <person name="Wu D."/>
            <person name="Madern D."/>
            <person name="Eisen J.A."/>
            <person name="Darling A.E."/>
            <person name="Facciotti M.T."/>
        </authorList>
    </citation>
    <scope>NUCLEOTIDE SEQUENCE [LARGE SCALE GENOMIC DNA]</scope>
    <source>
        <strain evidence="4 5">DSM 5350</strain>
    </source>
</reference>
<evidence type="ECO:0000256" key="1">
    <source>
        <dbReference type="SAM" id="MobiDB-lite"/>
    </source>
</evidence>
<keyword evidence="2" id="KW-0812">Transmembrane</keyword>
<dbReference type="PATRIC" id="fig|1227455.4.peg.781"/>
<dbReference type="Pfam" id="PF23994">
    <property type="entry name" value="DUF7312"/>
    <property type="match status" value="1"/>
</dbReference>
<sequence length="73" mass="7400">MADDWKYAVDDFEDGDDATDGGDGTGMESADGEATDVFGEAGATDIEPGSPSLENTLFVCLGVAVALLVILGV</sequence>
<dbReference type="InterPro" id="IPR055736">
    <property type="entry name" value="DUF7312"/>
</dbReference>
<feature type="domain" description="DUF7312" evidence="3">
    <location>
        <begin position="3"/>
        <end position="72"/>
    </location>
</feature>
<keyword evidence="2" id="KW-1133">Transmembrane helix</keyword>
<evidence type="ECO:0000313" key="5">
    <source>
        <dbReference type="Proteomes" id="UP000011669"/>
    </source>
</evidence>
<protein>
    <recommendedName>
        <fullName evidence="3">DUF7312 domain-containing protein</fullName>
    </recommendedName>
</protein>
<dbReference type="EMBL" id="AOMD01000012">
    <property type="protein sequence ID" value="EMA46768.1"/>
    <property type="molecule type" value="Genomic_DNA"/>
</dbReference>
<keyword evidence="2" id="KW-0472">Membrane</keyword>
<evidence type="ECO:0000256" key="2">
    <source>
        <dbReference type="SAM" id="Phobius"/>
    </source>
</evidence>
<evidence type="ECO:0000259" key="3">
    <source>
        <dbReference type="Pfam" id="PF23994"/>
    </source>
</evidence>
<dbReference type="Proteomes" id="UP000011669">
    <property type="component" value="Unassembled WGS sequence"/>
</dbReference>
<proteinExistence type="predicted"/>
<comment type="caution">
    <text evidence="4">The sequence shown here is derived from an EMBL/GenBank/DDBJ whole genome shotgun (WGS) entry which is preliminary data.</text>
</comment>
<gene>
    <name evidence="4" type="ORF">C449_03841</name>
</gene>
<dbReference type="STRING" id="1227455.C449_03841"/>
<dbReference type="RefSeq" id="WP_006076601.1">
    <property type="nucleotide sequence ID" value="NZ_AOMD01000012.1"/>
</dbReference>
<accession>M0MN10</accession>
<dbReference type="AlphaFoldDB" id="M0MN10"/>
<name>M0MN10_9EURY</name>
<keyword evidence="5" id="KW-1185">Reference proteome</keyword>
<dbReference type="InParanoid" id="M0MN10"/>
<feature type="region of interest" description="Disordered" evidence="1">
    <location>
        <begin position="1"/>
        <end position="33"/>
    </location>
</feature>
<feature type="transmembrane region" description="Helical" evidence="2">
    <location>
        <begin position="55"/>
        <end position="72"/>
    </location>
</feature>
<evidence type="ECO:0000313" key="4">
    <source>
        <dbReference type="EMBL" id="EMA46768.1"/>
    </source>
</evidence>
<organism evidence="4 5">
    <name type="scientific">Halococcus saccharolyticus DSM 5350</name>
    <dbReference type="NCBI Taxonomy" id="1227455"/>
    <lineage>
        <taxon>Archaea</taxon>
        <taxon>Methanobacteriati</taxon>
        <taxon>Methanobacteriota</taxon>
        <taxon>Stenosarchaea group</taxon>
        <taxon>Halobacteria</taxon>
        <taxon>Halobacteriales</taxon>
        <taxon>Halococcaceae</taxon>
        <taxon>Halococcus</taxon>
    </lineage>
</organism>
<dbReference type="OrthoDB" id="214911at2157"/>
<feature type="compositionally biased region" description="Acidic residues" evidence="1">
    <location>
        <begin position="10"/>
        <end position="20"/>
    </location>
</feature>